<evidence type="ECO:0000313" key="4">
    <source>
        <dbReference type="Proteomes" id="UP001523216"/>
    </source>
</evidence>
<name>A0ABT0XSK2_9ACTN</name>
<feature type="transmembrane region" description="Helical" evidence="1">
    <location>
        <begin position="35"/>
        <end position="53"/>
    </location>
</feature>
<keyword evidence="1" id="KW-0472">Membrane</keyword>
<dbReference type="RefSeq" id="WP_251796635.1">
    <property type="nucleotide sequence ID" value="NZ_JAMQOL010000005.1"/>
</dbReference>
<comment type="caution">
    <text evidence="3">The sequence shown here is derived from an EMBL/GenBank/DDBJ whole genome shotgun (WGS) entry which is preliminary data.</text>
</comment>
<reference evidence="3 4" key="1">
    <citation type="submission" date="2022-06" db="EMBL/GenBank/DDBJ databases">
        <title>Actinoplanes abujensis sp. nov., isolated from Nigerian arid soil.</title>
        <authorList>
            <person name="Ding P."/>
        </authorList>
    </citation>
    <scope>NUCLEOTIDE SEQUENCE [LARGE SCALE GENOMIC DNA]</scope>
    <source>
        <strain evidence="4">TRM88002</strain>
    </source>
</reference>
<gene>
    <name evidence="3" type="ORF">LXN57_04125</name>
</gene>
<dbReference type="Pfam" id="PF10756">
    <property type="entry name" value="bPH_6"/>
    <property type="match status" value="1"/>
</dbReference>
<evidence type="ECO:0000259" key="2">
    <source>
        <dbReference type="Pfam" id="PF10756"/>
    </source>
</evidence>
<dbReference type="InterPro" id="IPR019692">
    <property type="entry name" value="CFP-6_PH"/>
</dbReference>
<evidence type="ECO:0000313" key="3">
    <source>
        <dbReference type="EMBL" id="MCM4076751.1"/>
    </source>
</evidence>
<dbReference type="Proteomes" id="UP001523216">
    <property type="component" value="Unassembled WGS sequence"/>
</dbReference>
<evidence type="ECO:0000256" key="1">
    <source>
        <dbReference type="SAM" id="Phobius"/>
    </source>
</evidence>
<feature type="transmembrane region" description="Helical" evidence="1">
    <location>
        <begin position="12"/>
        <end position="29"/>
    </location>
</feature>
<dbReference type="EMBL" id="JAMQOL010000005">
    <property type="protein sequence ID" value="MCM4076751.1"/>
    <property type="molecule type" value="Genomic_DNA"/>
</dbReference>
<feature type="domain" description="Low molecular weight protein antigen 6 PH" evidence="2">
    <location>
        <begin position="52"/>
        <end position="117"/>
    </location>
</feature>
<keyword evidence="1" id="KW-1133">Transmembrane helix</keyword>
<organism evidence="3 4">
    <name type="scientific">Paractinoplanes hotanensis</name>
    <dbReference type="NCBI Taxonomy" id="2906497"/>
    <lineage>
        <taxon>Bacteria</taxon>
        <taxon>Bacillati</taxon>
        <taxon>Actinomycetota</taxon>
        <taxon>Actinomycetes</taxon>
        <taxon>Micromonosporales</taxon>
        <taxon>Micromonosporaceae</taxon>
        <taxon>Paractinoplanes</taxon>
    </lineage>
</organism>
<keyword evidence="4" id="KW-1185">Reference proteome</keyword>
<protein>
    <submittedName>
        <fullName evidence="3">PH domain-containing protein</fullName>
    </submittedName>
</protein>
<sequence length="124" mass="13369">MRSKPLLRVRKTGALMVAAVLAFVSGVPLAGVSWAWSLILLIPVAFFVWAWRAGTDVYADRLRVRALFGNTTVPWERITELAPDPSGQISALLDNGNVIRLTAVTTDNLSRVLAAGGQEVGHSD</sequence>
<proteinExistence type="predicted"/>
<keyword evidence="1" id="KW-0812">Transmembrane</keyword>
<accession>A0ABT0XSK2</accession>